<accession>A0A2X2CUL2</accession>
<name>A0A2X2CUL2_PSELU</name>
<reference evidence="1 2" key="1">
    <citation type="submission" date="2018-06" db="EMBL/GenBank/DDBJ databases">
        <authorList>
            <consortium name="Pathogen Informatics"/>
            <person name="Doyle S."/>
        </authorList>
    </citation>
    <scope>NUCLEOTIDE SEQUENCE [LARGE SCALE GENOMIC DNA]</scope>
    <source>
        <strain evidence="1 2">NCTC11842</strain>
    </source>
</reference>
<organism evidence="1 2">
    <name type="scientific">Pseudomonas luteola</name>
    <dbReference type="NCBI Taxonomy" id="47886"/>
    <lineage>
        <taxon>Bacteria</taxon>
        <taxon>Pseudomonadati</taxon>
        <taxon>Pseudomonadota</taxon>
        <taxon>Gammaproteobacteria</taxon>
        <taxon>Pseudomonadales</taxon>
        <taxon>Pseudomonadaceae</taxon>
        <taxon>Pseudomonas</taxon>
    </lineage>
</organism>
<dbReference type="Proteomes" id="UP000250443">
    <property type="component" value="Unassembled WGS sequence"/>
</dbReference>
<gene>
    <name evidence="1" type="ORF">NCTC11842_03937</name>
</gene>
<proteinExistence type="predicted"/>
<evidence type="ECO:0008006" key="3">
    <source>
        <dbReference type="Google" id="ProtNLM"/>
    </source>
</evidence>
<dbReference type="EMBL" id="UAUF01000014">
    <property type="protein sequence ID" value="SPZ11688.1"/>
    <property type="molecule type" value="Genomic_DNA"/>
</dbReference>
<dbReference type="RefSeq" id="WP_010795694.1">
    <property type="nucleotide sequence ID" value="NZ_UAUF01000014.1"/>
</dbReference>
<sequence length="87" mass="10073">MTETFDQRVEATMQLLINSCREWNITIAGDMSVTEGDTERLLGYSPGALRAQRQEGKCRMPRRLIGNRWRYRLSDIAAEFEKGYENA</sequence>
<dbReference type="AlphaFoldDB" id="A0A2X2CUL2"/>
<evidence type="ECO:0000313" key="1">
    <source>
        <dbReference type="EMBL" id="SPZ11688.1"/>
    </source>
</evidence>
<evidence type="ECO:0000313" key="2">
    <source>
        <dbReference type="Proteomes" id="UP000250443"/>
    </source>
</evidence>
<protein>
    <recommendedName>
        <fullName evidence="3">DNA-binding protein</fullName>
    </recommendedName>
</protein>